<evidence type="ECO:0000256" key="10">
    <source>
        <dbReference type="SAM" id="Phobius"/>
    </source>
</evidence>
<dbReference type="PANTHER" id="PTHR21230">
    <property type="entry name" value="VESICLE TRANSPORT V-SNARE PROTEIN VTI1-RELATED"/>
    <property type="match status" value="1"/>
</dbReference>
<feature type="transmembrane region" description="Helical" evidence="10">
    <location>
        <begin position="202"/>
        <end position="223"/>
    </location>
</feature>
<dbReference type="GO" id="GO:0031201">
    <property type="term" value="C:SNARE complex"/>
    <property type="evidence" value="ECO:0007669"/>
    <property type="project" value="TreeGrafter"/>
</dbReference>
<dbReference type="GO" id="GO:0012507">
    <property type="term" value="C:ER to Golgi transport vesicle membrane"/>
    <property type="evidence" value="ECO:0007669"/>
    <property type="project" value="TreeGrafter"/>
</dbReference>
<dbReference type="InterPro" id="IPR007705">
    <property type="entry name" value="Vesicle_trsprt_v-SNARE_N"/>
</dbReference>
<evidence type="ECO:0000256" key="5">
    <source>
        <dbReference type="ARBA" id="ARBA00022927"/>
    </source>
</evidence>
<dbReference type="EMBL" id="JAOPGA020001810">
    <property type="protein sequence ID" value="KAL0491494.1"/>
    <property type="molecule type" value="Genomic_DNA"/>
</dbReference>
<dbReference type="Proteomes" id="UP001431209">
    <property type="component" value="Unassembled WGS sequence"/>
</dbReference>
<evidence type="ECO:0000313" key="13">
    <source>
        <dbReference type="Proteomes" id="UP001431209"/>
    </source>
</evidence>
<dbReference type="SUPFAM" id="SSF58038">
    <property type="entry name" value="SNARE fusion complex"/>
    <property type="match status" value="1"/>
</dbReference>
<evidence type="ECO:0000256" key="1">
    <source>
        <dbReference type="ARBA" id="ARBA00004211"/>
    </source>
</evidence>
<proteinExistence type="inferred from homology"/>
<feature type="domain" description="Vesicle transport v-SNARE N-terminal" evidence="11">
    <location>
        <begin position="3"/>
        <end position="92"/>
    </location>
</feature>
<dbReference type="GO" id="GO:0005789">
    <property type="term" value="C:endoplasmic reticulum membrane"/>
    <property type="evidence" value="ECO:0007669"/>
    <property type="project" value="TreeGrafter"/>
</dbReference>
<keyword evidence="8 10" id="KW-0472">Membrane</keyword>
<dbReference type="GO" id="GO:0006886">
    <property type="term" value="P:intracellular protein transport"/>
    <property type="evidence" value="ECO:0007669"/>
    <property type="project" value="InterPro"/>
</dbReference>
<evidence type="ECO:0000256" key="3">
    <source>
        <dbReference type="ARBA" id="ARBA00022448"/>
    </source>
</evidence>
<dbReference type="AlphaFoldDB" id="A0AAW2ZQJ4"/>
<keyword evidence="5" id="KW-0653">Protein transport</keyword>
<comment type="similarity">
    <text evidence="2">Belongs to the VTI1 family.</text>
</comment>
<comment type="subcellular location">
    <subcellularLocation>
        <location evidence="1">Membrane</location>
        <topology evidence="1">Single-pass type IV membrane protein</topology>
    </subcellularLocation>
</comment>
<evidence type="ECO:0000256" key="4">
    <source>
        <dbReference type="ARBA" id="ARBA00022692"/>
    </source>
</evidence>
<dbReference type="SUPFAM" id="SSF47661">
    <property type="entry name" value="t-snare proteins"/>
    <property type="match status" value="1"/>
</dbReference>
<keyword evidence="3" id="KW-0813">Transport</keyword>
<evidence type="ECO:0000256" key="2">
    <source>
        <dbReference type="ARBA" id="ARBA00006108"/>
    </source>
</evidence>
<protein>
    <submittedName>
        <fullName evidence="12">Vesicle transport v-SNARE</fullName>
    </submittedName>
</protein>
<evidence type="ECO:0000313" key="12">
    <source>
        <dbReference type="EMBL" id="KAL0491494.1"/>
    </source>
</evidence>
<keyword evidence="4 10" id="KW-0812">Transmembrane</keyword>
<evidence type="ECO:0000259" key="11">
    <source>
        <dbReference type="Pfam" id="PF05008"/>
    </source>
</evidence>
<dbReference type="GO" id="GO:0005794">
    <property type="term" value="C:Golgi apparatus"/>
    <property type="evidence" value="ECO:0007669"/>
    <property type="project" value="TreeGrafter"/>
</dbReference>
<keyword evidence="13" id="KW-1185">Reference proteome</keyword>
<name>A0AAW2ZQJ4_9EUKA</name>
<keyword evidence="7 9" id="KW-0175">Coiled coil</keyword>
<dbReference type="GO" id="GO:0031902">
    <property type="term" value="C:late endosome membrane"/>
    <property type="evidence" value="ECO:0007669"/>
    <property type="project" value="TreeGrafter"/>
</dbReference>
<evidence type="ECO:0000256" key="7">
    <source>
        <dbReference type="ARBA" id="ARBA00023054"/>
    </source>
</evidence>
<dbReference type="GO" id="GO:0005484">
    <property type="term" value="F:SNAP receptor activity"/>
    <property type="evidence" value="ECO:0007669"/>
    <property type="project" value="TreeGrafter"/>
</dbReference>
<evidence type="ECO:0000256" key="8">
    <source>
        <dbReference type="ARBA" id="ARBA00023136"/>
    </source>
</evidence>
<dbReference type="Pfam" id="PF05008">
    <property type="entry name" value="V-SNARE"/>
    <property type="match status" value="1"/>
</dbReference>
<dbReference type="Gene3D" id="1.20.5.110">
    <property type="match status" value="1"/>
</dbReference>
<evidence type="ECO:0000256" key="9">
    <source>
        <dbReference type="SAM" id="Coils"/>
    </source>
</evidence>
<organism evidence="12 13">
    <name type="scientific">Acrasis kona</name>
    <dbReference type="NCBI Taxonomy" id="1008807"/>
    <lineage>
        <taxon>Eukaryota</taxon>
        <taxon>Discoba</taxon>
        <taxon>Heterolobosea</taxon>
        <taxon>Tetramitia</taxon>
        <taxon>Eutetramitia</taxon>
        <taxon>Acrasidae</taxon>
        <taxon>Acrasis</taxon>
    </lineage>
</organism>
<comment type="caution">
    <text evidence="12">The sequence shown here is derived from an EMBL/GenBank/DDBJ whole genome shotgun (WGS) entry which is preliminary data.</text>
</comment>
<accession>A0AAW2ZQJ4</accession>
<reference evidence="12 13" key="1">
    <citation type="submission" date="2024-03" db="EMBL/GenBank/DDBJ databases">
        <title>The Acrasis kona genome and developmental transcriptomes reveal deep origins of eukaryotic multicellular pathways.</title>
        <authorList>
            <person name="Sheikh S."/>
            <person name="Fu C.-J."/>
            <person name="Brown M.W."/>
            <person name="Baldauf S.L."/>
        </authorList>
    </citation>
    <scope>NUCLEOTIDE SEQUENCE [LARGE SCALE GENOMIC DNA]</scope>
    <source>
        <strain evidence="12 13">ATCC MYA-3509</strain>
    </source>
</reference>
<dbReference type="Gene3D" id="1.20.58.400">
    <property type="entry name" value="t-snare proteins"/>
    <property type="match status" value="1"/>
</dbReference>
<dbReference type="Pfam" id="PF12352">
    <property type="entry name" value="V-SNARE_C"/>
    <property type="match status" value="1"/>
</dbReference>
<evidence type="ECO:0000256" key="6">
    <source>
        <dbReference type="ARBA" id="ARBA00022989"/>
    </source>
</evidence>
<dbReference type="InterPro" id="IPR038407">
    <property type="entry name" value="v-SNARE_N_sf"/>
</dbReference>
<dbReference type="InterPro" id="IPR010989">
    <property type="entry name" value="SNARE"/>
</dbReference>
<dbReference type="GO" id="GO:0000149">
    <property type="term" value="F:SNARE binding"/>
    <property type="evidence" value="ECO:0007669"/>
    <property type="project" value="TreeGrafter"/>
</dbReference>
<feature type="coiled-coil region" evidence="9">
    <location>
        <begin position="39"/>
        <end position="89"/>
    </location>
</feature>
<sequence length="231" mass="26660">MDTDLFRTYQTEFIDYSNNITRDIQSLKTLNGSARDRLKSKIQRNIEKANGSINHMELEANSLVNPATKEQLKQQTKSYKNDIKQMKKDFEASDKEYLFGNEKRRQGDYDDEELEDMRDNSRFKQRMDQNSRMLDQGSETTDAINRIAIEIEEGASETANVLSQQSDQIRSTRNKIADTNSDLRTSSSIIGRMSRRQIIQKVALVGIILVLLIVIAVILFFLLRPYLQPAK</sequence>
<gene>
    <name evidence="12" type="ORF">AKO1_004000</name>
</gene>
<dbReference type="GO" id="GO:0006906">
    <property type="term" value="P:vesicle fusion"/>
    <property type="evidence" value="ECO:0007669"/>
    <property type="project" value="TreeGrafter"/>
</dbReference>
<dbReference type="PANTHER" id="PTHR21230:SF26">
    <property type="entry name" value="VESICLE TRANSPORT THROUGH INTERACTION WITH T-SNARES HOMOLOG 1A"/>
    <property type="match status" value="1"/>
</dbReference>
<keyword evidence="6 10" id="KW-1133">Transmembrane helix</keyword>